<reference evidence="2" key="1">
    <citation type="submission" date="2025-08" db="UniProtKB">
        <authorList>
            <consortium name="RefSeq"/>
        </authorList>
    </citation>
    <scope>IDENTIFICATION</scope>
    <source>
        <tissue evidence="2">Testes</tissue>
    </source>
</reference>
<organism evidence="1 2">
    <name type="scientific">Saccoglossus kowalevskii</name>
    <name type="common">Acorn worm</name>
    <dbReference type="NCBI Taxonomy" id="10224"/>
    <lineage>
        <taxon>Eukaryota</taxon>
        <taxon>Metazoa</taxon>
        <taxon>Hemichordata</taxon>
        <taxon>Enteropneusta</taxon>
        <taxon>Harrimaniidae</taxon>
        <taxon>Saccoglossus</taxon>
    </lineage>
</organism>
<accession>A0ABM0GXH8</accession>
<protein>
    <submittedName>
        <fullName evidence="2">Uncharacterized protein LOC100373885</fullName>
    </submittedName>
</protein>
<dbReference type="Proteomes" id="UP000694865">
    <property type="component" value="Unplaced"/>
</dbReference>
<evidence type="ECO:0000313" key="1">
    <source>
        <dbReference type="Proteomes" id="UP000694865"/>
    </source>
</evidence>
<gene>
    <name evidence="2" type="primary">LOC100373885</name>
</gene>
<proteinExistence type="predicted"/>
<keyword evidence="1" id="KW-1185">Reference proteome</keyword>
<evidence type="ECO:0000313" key="2">
    <source>
        <dbReference type="RefSeq" id="XP_002739516.1"/>
    </source>
</evidence>
<name>A0ABM0GXH8_SACKO</name>
<dbReference type="RefSeq" id="XP_002739516.1">
    <property type="nucleotide sequence ID" value="XM_002739470.2"/>
</dbReference>
<sequence>MDMNSPGVDSRTKDGAKVAKFSSRMDSLLATLKQDIKALRCQGDQVSETMWNLYQTFEDVLYERSTFLFSNEKISEESMEDGDSGLLRRRRMEARNVITPSICHRESHPMATSLTTVMGKTINMCPHVLGMNLTTKTMTKTNTHPRIKIPETD</sequence>
<dbReference type="GeneID" id="100373885"/>